<accession>A0A430FUD0</accession>
<dbReference type="OrthoDB" id="9811182at2"/>
<sequence>MSRIALITYHRAHNSGSFLQAYAMQRVIGRLGHRCDVIDFSTPRQQYLYALYKPVHAPKDLVKNVYTWCNRATFRPRHDEFERLIAAELRLTRDRYEDPSALAGLDADYDAFVSGGDQIWNMDAWDYSDAYFLDFVHGRPKIAYAASMGGHISDKQADPALAERYRTLTAGYRAIGVREDDAREYLAPLADVPVERVLDPTMLLDVADYERLRAPRIPDGPYLFYYAIDSIGAAPAQALAVRRYARRVGLPVYAMVTGNRSLWLKRLGFRLVPRSGPREFLSLISRAERVVTSSFHGTVFSIMYGRPFRVPCPLRADGSPDVDGRMGTLLDVCGLEGRLMPVRSDGRHAEAWDADMPDMSIDYAPAYERLELERARSLRFLRDALDGGMG</sequence>
<dbReference type="Pfam" id="PF04230">
    <property type="entry name" value="PS_pyruv_trans"/>
    <property type="match status" value="1"/>
</dbReference>
<keyword evidence="3" id="KW-1185">Reference proteome</keyword>
<dbReference type="AlphaFoldDB" id="A0A430FUD0"/>
<organism evidence="2 3">
    <name type="scientific">Bifidobacterium samirii</name>
    <dbReference type="NCBI Taxonomy" id="2306974"/>
    <lineage>
        <taxon>Bacteria</taxon>
        <taxon>Bacillati</taxon>
        <taxon>Actinomycetota</taxon>
        <taxon>Actinomycetes</taxon>
        <taxon>Bifidobacteriales</taxon>
        <taxon>Bifidobacteriaceae</taxon>
        <taxon>Bifidobacterium</taxon>
    </lineage>
</organism>
<dbReference type="Proteomes" id="UP000287470">
    <property type="component" value="Unassembled WGS sequence"/>
</dbReference>
<reference evidence="2 3" key="1">
    <citation type="submission" date="2018-09" db="EMBL/GenBank/DDBJ databases">
        <title>Characterization of the phylogenetic diversity of five novel species belonging to the genus Bifidobacterium.</title>
        <authorList>
            <person name="Lugli G.A."/>
            <person name="Duranti S."/>
            <person name="Milani C."/>
        </authorList>
    </citation>
    <scope>NUCLEOTIDE SEQUENCE [LARGE SCALE GENOMIC DNA]</scope>
    <source>
        <strain evidence="2 3">2033B</strain>
    </source>
</reference>
<evidence type="ECO:0000313" key="3">
    <source>
        <dbReference type="Proteomes" id="UP000287470"/>
    </source>
</evidence>
<evidence type="ECO:0000313" key="2">
    <source>
        <dbReference type="EMBL" id="RSX56685.1"/>
    </source>
</evidence>
<protein>
    <submittedName>
        <fullName evidence="2">Polysaccharide pyruvyl transferase</fullName>
    </submittedName>
</protein>
<comment type="caution">
    <text evidence="2">The sequence shown here is derived from an EMBL/GenBank/DDBJ whole genome shotgun (WGS) entry which is preliminary data.</text>
</comment>
<proteinExistence type="predicted"/>
<dbReference type="RefSeq" id="WP_125968236.1">
    <property type="nucleotide sequence ID" value="NZ_QXGK01000008.1"/>
</dbReference>
<dbReference type="InterPro" id="IPR007345">
    <property type="entry name" value="Polysacch_pyruvyl_Trfase"/>
</dbReference>
<dbReference type="EMBL" id="QXGK01000008">
    <property type="protein sequence ID" value="RSX56685.1"/>
    <property type="molecule type" value="Genomic_DNA"/>
</dbReference>
<feature type="domain" description="Polysaccharide pyruvyl transferase" evidence="1">
    <location>
        <begin position="14"/>
        <end position="309"/>
    </location>
</feature>
<keyword evidence="2" id="KW-0808">Transferase</keyword>
<gene>
    <name evidence="2" type="ORF">D2E24_0975</name>
</gene>
<name>A0A430FUD0_9BIFI</name>
<evidence type="ECO:0000259" key="1">
    <source>
        <dbReference type="Pfam" id="PF04230"/>
    </source>
</evidence>
<dbReference type="GO" id="GO:0016740">
    <property type="term" value="F:transferase activity"/>
    <property type="evidence" value="ECO:0007669"/>
    <property type="project" value="UniProtKB-KW"/>
</dbReference>